<feature type="coiled-coil region" evidence="1">
    <location>
        <begin position="279"/>
        <end position="306"/>
    </location>
</feature>
<evidence type="ECO:0008006" key="8">
    <source>
        <dbReference type="Google" id="ProtNLM"/>
    </source>
</evidence>
<dbReference type="PANTHER" id="PTHR46411:SF2">
    <property type="entry name" value="AAA+ ATPASE DOMAIN-CONTAINING PROTEIN"/>
    <property type="match status" value="1"/>
</dbReference>
<feature type="compositionally biased region" description="Low complexity" evidence="2">
    <location>
        <begin position="22"/>
        <end position="34"/>
    </location>
</feature>
<dbReference type="Pfam" id="PF23232">
    <property type="entry name" value="AAA_lid_13"/>
    <property type="match status" value="1"/>
</dbReference>
<dbReference type="SUPFAM" id="SSF52540">
    <property type="entry name" value="P-loop containing nucleoside triphosphate hydrolases"/>
    <property type="match status" value="1"/>
</dbReference>
<dbReference type="Proteomes" id="UP000696280">
    <property type="component" value="Unassembled WGS sequence"/>
</dbReference>
<evidence type="ECO:0000256" key="1">
    <source>
        <dbReference type="SAM" id="Coils"/>
    </source>
</evidence>
<keyword evidence="7" id="KW-1185">Reference proteome</keyword>
<evidence type="ECO:0000259" key="3">
    <source>
        <dbReference type="Pfam" id="PF00004"/>
    </source>
</evidence>
<dbReference type="InterPro" id="IPR027417">
    <property type="entry name" value="P-loop_NTPase"/>
</dbReference>
<dbReference type="InterPro" id="IPR056599">
    <property type="entry name" value="AAA_lid_fung"/>
</dbReference>
<gene>
    <name evidence="6" type="ORF">HYFRA_00005323</name>
</gene>
<dbReference type="GO" id="GO:0005524">
    <property type="term" value="F:ATP binding"/>
    <property type="evidence" value="ECO:0007669"/>
    <property type="project" value="InterPro"/>
</dbReference>
<keyword evidence="1" id="KW-0175">Coiled coil</keyword>
<dbReference type="EMBL" id="CAJVRL010000127">
    <property type="protein sequence ID" value="CAG8962268.1"/>
    <property type="molecule type" value="Genomic_DNA"/>
</dbReference>
<dbReference type="GO" id="GO:0016887">
    <property type="term" value="F:ATP hydrolysis activity"/>
    <property type="evidence" value="ECO:0007669"/>
    <property type="project" value="InterPro"/>
</dbReference>
<dbReference type="OrthoDB" id="10042665at2759"/>
<dbReference type="Pfam" id="PF22942">
    <property type="entry name" value="DUF7025"/>
    <property type="match status" value="1"/>
</dbReference>
<feature type="domain" description="ATPase AAA-type core" evidence="3">
    <location>
        <begin position="1155"/>
        <end position="1285"/>
    </location>
</feature>
<comment type="caution">
    <text evidence="6">The sequence shown here is derived from an EMBL/GenBank/DDBJ whole genome shotgun (WGS) entry which is preliminary data.</text>
</comment>
<evidence type="ECO:0000259" key="5">
    <source>
        <dbReference type="Pfam" id="PF23232"/>
    </source>
</evidence>
<dbReference type="InterPro" id="IPR054289">
    <property type="entry name" value="DUF7025"/>
</dbReference>
<sequence>MSADERKQIPWDLIAHAGFDPNASVGSNSDSSSAGDREEAEEARKAEENTVLGASKVAEKTLNPEGSLFQKLGFSQKIKLLINSTISQDHTGGLDQSQDALLVSLAQRLLKLQAISFLNPSQRKEQDTEEKSAWTMEDLNGANFRKLFQENLNTMSRRSRESPPDWFGPPPSTVVTESVVERATRRPIYQAPPVSYGDTGRHPAGRYSPGLPIPLPPMLPARDADGASERSGPFYDDLSGSESDYEVGRAMAGRQKPPLLNHATLEDEFEEPALTEEMNKYLEQALKATDEELRKAQRASSNMTSQEKSNMAESELDPITYYFACLKNKAQPSQGIEYAVKSSIIHTPKESRARSTPTPRLPLQLRMCTYACLFTPPFLHPQYLVWKVTGTCKHDPENLENPGKGKFPSEVSDEAVFSKKLEDLRSLLTPEEQLKILEAALGRSSISESVGPSSPLCGKDDLQVAQHSWIGTFGPSTTQPRSLSASTKASSYPEAAREADHSSTTSISMLPQMKPTSECGSSTRGTRKGNPRSSLPRPTVRQVKSPSLTVELLQNTGRERCNRGSSITSMGERSNKKANADSPSSQIPVSRSIGQPMGGKMARNSSTLPPNLREDKAAVENPEPRAKSSSPISHSEQAEDLCQDRDQQKQASSQSPDLLIIRGLQQRIAKLQQENKRGPKYRVKEEEATRVQIIYEVYCLNRKAFSYFLDKPLEYDDHSDQTFHLHGQKPFPNDVDLFIERERGALSFLVYKKLRCCKPKRLEEDLPVEEDETPAVQESIRVTSEKLHKAYIFLRERYPNEMKYFPEFKVDSQISSPFLFYFSKRSFIMSLDDLPDEHLSQVRLFREHIETSFGDEFARVENLTSEGNITAQYLAYLFEPGTVVVEKKGDAYASYEQVDWPSRNTRPTRAHIRTTNADREESNAENSEDLLYIEGQYWHFDGEFSMNWHDLYIDYGDPKQRVKPINELVSLPLRFAGLEVVEELRRRGSIFWSCRVRRFVSYNIDNNLAEEKQKSDSRYMVDLRTYQKMHQKGQPIRQKFEYANDQKLSQEKMDAEDPPEGNFIFLLPRTVLGFNTQAKQWVELQVDRISDVKWNKAAFESLVVDPPVKELITALVTNQLANERATDLMEGKGTGTAAIFRLGSLLLTDIAKPFHSGPGTGKTLTAERYAEKHVIPKSILLTGIHSVAEFAEKPLYRVTCGDIGTNAKQVEEYLKTILLLGKTWQCVVLLDEADVFLEQRSLHDLQRNALVSVFLRVLEYYDGILILTSNRVGTFDEAFESRIQLALHYKNLELWQRHSIWENFINRLEGFSTTHLTGTLTKPKRQDSFLSTSKAANRDLGTDTGDLKKHLDDLAKEEMNGRQIRNAITTARQLAMYKEVQMNYGHLKHVIKVAGEFDRYLFQLHEEVDDNDIMRFDGVR</sequence>
<feature type="compositionally biased region" description="Polar residues" evidence="2">
    <location>
        <begin position="542"/>
        <end position="556"/>
    </location>
</feature>
<evidence type="ECO:0000313" key="6">
    <source>
        <dbReference type="EMBL" id="CAG8962268.1"/>
    </source>
</evidence>
<dbReference type="PANTHER" id="PTHR46411">
    <property type="entry name" value="FAMILY ATPASE, PUTATIVE-RELATED"/>
    <property type="match status" value="1"/>
</dbReference>
<protein>
    <recommendedName>
        <fullName evidence="8">AAA+ ATPase domain-containing protein</fullName>
    </recommendedName>
</protein>
<dbReference type="Pfam" id="PF00004">
    <property type="entry name" value="AAA"/>
    <property type="match status" value="1"/>
</dbReference>
<feature type="compositionally biased region" description="Polar residues" evidence="2">
    <location>
        <begin position="581"/>
        <end position="593"/>
    </location>
</feature>
<evidence type="ECO:0000256" key="2">
    <source>
        <dbReference type="SAM" id="MobiDB-lite"/>
    </source>
</evidence>
<organism evidence="6 7">
    <name type="scientific">Hymenoscyphus fraxineus</name>
    <dbReference type="NCBI Taxonomy" id="746836"/>
    <lineage>
        <taxon>Eukaryota</taxon>
        <taxon>Fungi</taxon>
        <taxon>Dikarya</taxon>
        <taxon>Ascomycota</taxon>
        <taxon>Pezizomycotina</taxon>
        <taxon>Leotiomycetes</taxon>
        <taxon>Helotiales</taxon>
        <taxon>Helotiaceae</taxon>
        <taxon>Hymenoscyphus</taxon>
    </lineage>
</organism>
<feature type="compositionally biased region" description="Polar residues" evidence="2">
    <location>
        <begin position="502"/>
        <end position="524"/>
    </location>
</feature>
<evidence type="ECO:0000259" key="4">
    <source>
        <dbReference type="Pfam" id="PF22942"/>
    </source>
</evidence>
<evidence type="ECO:0000313" key="7">
    <source>
        <dbReference type="Proteomes" id="UP000696280"/>
    </source>
</evidence>
<accession>A0A9N9LD06</accession>
<feature type="domain" description="AAA+ ATPase lid" evidence="5">
    <location>
        <begin position="1296"/>
        <end position="1407"/>
    </location>
</feature>
<feature type="compositionally biased region" description="Basic and acidic residues" evidence="2">
    <location>
        <begin position="612"/>
        <end position="626"/>
    </location>
</feature>
<feature type="compositionally biased region" description="Polar residues" evidence="2">
    <location>
        <begin position="563"/>
        <end position="572"/>
    </location>
</feature>
<feature type="region of interest" description="Disordered" evidence="2">
    <location>
        <begin position="471"/>
        <end position="657"/>
    </location>
</feature>
<feature type="region of interest" description="Disordered" evidence="2">
    <location>
        <begin position="190"/>
        <end position="240"/>
    </location>
</feature>
<dbReference type="InterPro" id="IPR003959">
    <property type="entry name" value="ATPase_AAA_core"/>
</dbReference>
<feature type="region of interest" description="Disordered" evidence="2">
    <location>
        <begin position="18"/>
        <end position="57"/>
    </location>
</feature>
<feature type="compositionally biased region" description="Polar residues" evidence="2">
    <location>
        <begin position="474"/>
        <end position="490"/>
    </location>
</feature>
<dbReference type="Gene3D" id="3.40.50.300">
    <property type="entry name" value="P-loop containing nucleotide triphosphate hydrolases"/>
    <property type="match status" value="1"/>
</dbReference>
<feature type="domain" description="DUF7025" evidence="4">
    <location>
        <begin position="860"/>
        <end position="976"/>
    </location>
</feature>
<proteinExistence type="predicted"/>
<reference evidence="6" key="1">
    <citation type="submission" date="2021-07" db="EMBL/GenBank/DDBJ databases">
        <authorList>
            <person name="Durling M."/>
        </authorList>
    </citation>
    <scope>NUCLEOTIDE SEQUENCE</scope>
</reference>
<name>A0A9N9LD06_9HELO</name>